<proteinExistence type="predicted"/>
<protein>
    <submittedName>
        <fullName evidence="2">Lysophospholipase</fullName>
    </submittedName>
</protein>
<dbReference type="EMBL" id="CP092418">
    <property type="protein sequence ID" value="USD19602.1"/>
    <property type="molecule type" value="Genomic_DNA"/>
</dbReference>
<dbReference type="InterPro" id="IPR029058">
    <property type="entry name" value="AB_hydrolase_fold"/>
</dbReference>
<organism evidence="2 3">
    <name type="scientific">Microbulbifer variabilis</name>
    <dbReference type="NCBI Taxonomy" id="266805"/>
    <lineage>
        <taxon>Bacteria</taxon>
        <taxon>Pseudomonadati</taxon>
        <taxon>Pseudomonadota</taxon>
        <taxon>Gammaproteobacteria</taxon>
        <taxon>Cellvibrionales</taxon>
        <taxon>Microbulbiferaceae</taxon>
        <taxon>Microbulbifer</taxon>
    </lineage>
</organism>
<dbReference type="Pfam" id="PF12146">
    <property type="entry name" value="Hydrolase_4"/>
    <property type="match status" value="1"/>
</dbReference>
<sequence>MKAKSILARVLTVISICIVIPACSQRIASSIEKAENFSFVDRITPERIKKLDFRKNEYCPSKKKVCISYYYGSPLDENNLNYSVTLNRGERENIVKINLNRNSLDRSYFGTVVLLHGFRTSKEFMLDSALYFRFLGFQVIVPDLLGHGDTGGRRKYGVDDSQYISALIDNLIEEGTIKGGKIYIVGSSMGALTASHISTSRSDISGIILLAPMLQFDEAVYNYAKIDHPILSRIIPERDIRNGAILALRKSNIDLKDTNIKPLLKSSQTPTLLILSDSDQISPYTSYKQLKKDNIKIFKINGRFHPSMNTIGNIEHNAIVKWLNTIQ</sequence>
<accession>A0ABY4V5Z3</accession>
<dbReference type="SUPFAM" id="SSF53474">
    <property type="entry name" value="alpha/beta-Hydrolases"/>
    <property type="match status" value="1"/>
</dbReference>
<dbReference type="Gene3D" id="3.40.50.1820">
    <property type="entry name" value="alpha/beta hydrolase"/>
    <property type="match status" value="1"/>
</dbReference>
<dbReference type="PANTHER" id="PTHR43798">
    <property type="entry name" value="MONOACYLGLYCEROL LIPASE"/>
    <property type="match status" value="1"/>
</dbReference>
<dbReference type="PANTHER" id="PTHR43798:SF33">
    <property type="entry name" value="HYDROLASE, PUTATIVE (AFU_ORTHOLOGUE AFUA_2G14860)-RELATED"/>
    <property type="match status" value="1"/>
</dbReference>
<gene>
    <name evidence="2" type="ORF">MJO52_10960</name>
</gene>
<name>A0ABY4V5Z3_9GAMM</name>
<keyword evidence="3" id="KW-1185">Reference proteome</keyword>
<dbReference type="Proteomes" id="UP001055658">
    <property type="component" value="Chromosome"/>
</dbReference>
<dbReference type="InterPro" id="IPR050266">
    <property type="entry name" value="AB_hydrolase_sf"/>
</dbReference>
<feature type="domain" description="Serine aminopeptidase S33" evidence="1">
    <location>
        <begin position="110"/>
        <end position="243"/>
    </location>
</feature>
<reference evidence="2" key="1">
    <citation type="submission" date="2022-02" db="EMBL/GenBank/DDBJ databases">
        <title>Coral-associated bacteria.</title>
        <authorList>
            <person name="Tang K."/>
            <person name="Wang X."/>
        </authorList>
    </citation>
    <scope>NUCLEOTIDE SEQUENCE</scope>
    <source>
        <strain evidence="2">SCSIO 43006</strain>
    </source>
</reference>
<evidence type="ECO:0000313" key="3">
    <source>
        <dbReference type="Proteomes" id="UP001055658"/>
    </source>
</evidence>
<dbReference type="RefSeq" id="WP_252081701.1">
    <property type="nucleotide sequence ID" value="NZ_CP092418.1"/>
</dbReference>
<evidence type="ECO:0000259" key="1">
    <source>
        <dbReference type="Pfam" id="PF12146"/>
    </source>
</evidence>
<evidence type="ECO:0000313" key="2">
    <source>
        <dbReference type="EMBL" id="USD19602.1"/>
    </source>
</evidence>
<dbReference type="InterPro" id="IPR022742">
    <property type="entry name" value="Hydrolase_4"/>
</dbReference>